<dbReference type="Gene3D" id="3.10.310.50">
    <property type="match status" value="1"/>
</dbReference>
<evidence type="ECO:0000313" key="3">
    <source>
        <dbReference type="Proteomes" id="UP000672097"/>
    </source>
</evidence>
<comment type="caution">
    <text evidence="2">The sequence shown here is derived from an EMBL/GenBank/DDBJ whole genome shotgun (WGS) entry which is preliminary data.</text>
</comment>
<feature type="domain" description="TPM" evidence="1">
    <location>
        <begin position="22"/>
        <end position="144"/>
    </location>
</feature>
<dbReference type="InterPro" id="IPR007621">
    <property type="entry name" value="TPM_dom"/>
</dbReference>
<reference evidence="2 3" key="1">
    <citation type="submission" date="2021-04" db="EMBL/GenBank/DDBJ databases">
        <title>The genome sequence of type strain Ideonella paludis KCTC 32238.</title>
        <authorList>
            <person name="Liu Y."/>
        </authorList>
    </citation>
    <scope>NUCLEOTIDE SEQUENCE [LARGE SCALE GENOMIC DNA]</scope>
    <source>
        <strain evidence="2 3">KCTC 32238</strain>
    </source>
</reference>
<keyword evidence="3" id="KW-1185">Reference proteome</keyword>
<organism evidence="2 3">
    <name type="scientific">Ideonella paludis</name>
    <dbReference type="NCBI Taxonomy" id="1233411"/>
    <lineage>
        <taxon>Bacteria</taxon>
        <taxon>Pseudomonadati</taxon>
        <taxon>Pseudomonadota</taxon>
        <taxon>Betaproteobacteria</taxon>
        <taxon>Burkholderiales</taxon>
        <taxon>Sphaerotilaceae</taxon>
        <taxon>Ideonella</taxon>
    </lineage>
</organism>
<name>A0ABS5DSC3_9BURK</name>
<dbReference type="Pfam" id="PF04536">
    <property type="entry name" value="TPM_phosphatase"/>
    <property type="match status" value="1"/>
</dbReference>
<dbReference type="Proteomes" id="UP000672097">
    <property type="component" value="Unassembled WGS sequence"/>
</dbReference>
<dbReference type="RefSeq" id="WP_210805114.1">
    <property type="nucleotide sequence ID" value="NZ_JAGQDG010000001.1"/>
</dbReference>
<evidence type="ECO:0000259" key="1">
    <source>
        <dbReference type="Pfam" id="PF04536"/>
    </source>
</evidence>
<sequence>MGATALSRWWQHFWLDTDDVPKLLGAGTLARVEAQVAASEKLHSGEIRVCVEASLPMELLRRGLRSRERAIELFSSLRVWDTEANNGVLIYVLLADHAIEVLADRGLSARVPQAQWAALVATMRDEFRQGAFEAGLTQAVTTVGTLLQEHFPVVDEAAANPNELPNAPWVL</sequence>
<protein>
    <submittedName>
        <fullName evidence="2">TPM domain-containing protein</fullName>
    </submittedName>
</protein>
<evidence type="ECO:0000313" key="2">
    <source>
        <dbReference type="EMBL" id="MBQ0933801.1"/>
    </source>
</evidence>
<dbReference type="PANTHER" id="PTHR30373">
    <property type="entry name" value="UPF0603 PROTEIN YGCG"/>
    <property type="match status" value="1"/>
</dbReference>
<dbReference type="EMBL" id="JAGQDG010000001">
    <property type="protein sequence ID" value="MBQ0933801.1"/>
    <property type="molecule type" value="Genomic_DNA"/>
</dbReference>
<dbReference type="PANTHER" id="PTHR30373:SF8">
    <property type="entry name" value="BLL7265 PROTEIN"/>
    <property type="match status" value="1"/>
</dbReference>
<gene>
    <name evidence="2" type="ORF">KAK11_00570</name>
</gene>
<proteinExistence type="predicted"/>
<accession>A0ABS5DSC3</accession>